<name>A0ABQ9Z8F4_9CRUS</name>
<protein>
    <recommendedName>
        <fullName evidence="4">MULE transposase domain-containing protein</fullName>
    </recommendedName>
</protein>
<evidence type="ECO:0000313" key="2">
    <source>
        <dbReference type="EMBL" id="KAK4009179.1"/>
    </source>
</evidence>
<organism evidence="2 3">
    <name type="scientific">Daphnia magna</name>
    <dbReference type="NCBI Taxonomy" id="35525"/>
    <lineage>
        <taxon>Eukaryota</taxon>
        <taxon>Metazoa</taxon>
        <taxon>Ecdysozoa</taxon>
        <taxon>Arthropoda</taxon>
        <taxon>Crustacea</taxon>
        <taxon>Branchiopoda</taxon>
        <taxon>Diplostraca</taxon>
        <taxon>Cladocera</taxon>
        <taxon>Anomopoda</taxon>
        <taxon>Daphniidae</taxon>
        <taxon>Daphnia</taxon>
    </lineage>
</organism>
<dbReference type="EMBL" id="JAOYFB010000003">
    <property type="protein sequence ID" value="KAK4009179.1"/>
    <property type="molecule type" value="Genomic_DNA"/>
</dbReference>
<evidence type="ECO:0008006" key="4">
    <source>
        <dbReference type="Google" id="ProtNLM"/>
    </source>
</evidence>
<keyword evidence="3" id="KW-1185">Reference proteome</keyword>
<proteinExistence type="predicted"/>
<feature type="compositionally biased region" description="Pro residues" evidence="1">
    <location>
        <begin position="402"/>
        <end position="418"/>
    </location>
</feature>
<feature type="compositionally biased region" description="Pro residues" evidence="1">
    <location>
        <begin position="386"/>
        <end position="395"/>
    </location>
</feature>
<sequence>MTMRDGVFTQTGAHNHDAQFGEQHRAAAVNECLNLARAPRMGRQAPKRILEVARYVHCEARIALHPALERRIQRQKRSNQPLQTVSIDDMMESMEFHPVFKETILGDLFFNGTVRSDEDDDVPGVGLIFVSLLLLGQLGEATSMHLDGTFHTAFPVAFVLMTRKTHDLYTSVLRLIIRIYEDRFPEKPIAIYDMVTDFKLALMGAVSDVMDVESRGCWFHYGKAIIRKWFNKRCVYSHLNVWDFLEDEESKSRDFLTAENGDPIGRGSTPAQRKRKIARNSSLLEDGYLTIREFLEWTRKTFNVPLPADDEAAEDELNEEEAPEDIQGDVSNEDIPDIPYGHGRQRFRAGVRLTARQRRAIERRDRAAARHNRREILENLPARNETPPPGSPTPGSPLARPVTPPTRPDTPLFPPRPVTPLVSPFRPEALEIPPPVTPEIPPIRPLTPETHFRSMASPSGLMFADTSPRQHYVLIGLDNMTNPVVSYAKKLRAIKGEL</sequence>
<feature type="region of interest" description="Disordered" evidence="1">
    <location>
        <begin position="362"/>
        <end position="420"/>
    </location>
</feature>
<feature type="region of interest" description="Disordered" evidence="1">
    <location>
        <begin position="312"/>
        <end position="333"/>
    </location>
</feature>
<accession>A0ABQ9Z8F4</accession>
<evidence type="ECO:0000313" key="3">
    <source>
        <dbReference type="Proteomes" id="UP001234178"/>
    </source>
</evidence>
<evidence type="ECO:0000256" key="1">
    <source>
        <dbReference type="SAM" id="MobiDB-lite"/>
    </source>
</evidence>
<gene>
    <name evidence="2" type="ORF">OUZ56_018263</name>
</gene>
<reference evidence="2 3" key="1">
    <citation type="journal article" date="2023" name="Nucleic Acids Res.">
        <title>The hologenome of Daphnia magna reveals possible DNA methylation and microbiome-mediated evolution of the host genome.</title>
        <authorList>
            <person name="Chaturvedi A."/>
            <person name="Li X."/>
            <person name="Dhandapani V."/>
            <person name="Marshall H."/>
            <person name="Kissane S."/>
            <person name="Cuenca-Cambronero M."/>
            <person name="Asole G."/>
            <person name="Calvet F."/>
            <person name="Ruiz-Romero M."/>
            <person name="Marangio P."/>
            <person name="Guigo R."/>
            <person name="Rago D."/>
            <person name="Mirbahai L."/>
            <person name="Eastwood N."/>
            <person name="Colbourne J.K."/>
            <person name="Zhou J."/>
            <person name="Mallon E."/>
            <person name="Orsini L."/>
        </authorList>
    </citation>
    <scope>NUCLEOTIDE SEQUENCE [LARGE SCALE GENOMIC DNA]</scope>
    <source>
        <strain evidence="2">LRV0_1</strain>
    </source>
</reference>
<dbReference type="Proteomes" id="UP001234178">
    <property type="component" value="Unassembled WGS sequence"/>
</dbReference>
<comment type="caution">
    <text evidence="2">The sequence shown here is derived from an EMBL/GenBank/DDBJ whole genome shotgun (WGS) entry which is preliminary data.</text>
</comment>